<accession>A0ABS3ZG50</accession>
<keyword evidence="1" id="KW-0547">Nucleotide-binding</keyword>
<dbReference type="Proteomes" id="UP001315001">
    <property type="component" value="Unassembled WGS sequence"/>
</dbReference>
<dbReference type="Gene3D" id="3.40.50.11420">
    <property type="match status" value="1"/>
</dbReference>
<evidence type="ECO:0000313" key="6">
    <source>
        <dbReference type="EMBL" id="MBP0056271.1"/>
    </source>
</evidence>
<evidence type="ECO:0000259" key="4">
    <source>
        <dbReference type="Pfam" id="PF18128"/>
    </source>
</evidence>
<feature type="domain" description="Hydrogen maturase F tetramerization" evidence="5">
    <location>
        <begin position="280"/>
        <end position="396"/>
    </location>
</feature>
<dbReference type="InterPro" id="IPR006073">
    <property type="entry name" value="GTP-bd"/>
</dbReference>
<dbReference type="InterPro" id="IPR040644">
    <property type="entry name" value="HydF_tetramer"/>
</dbReference>
<sequence>MSLNDTPSGERIHIGFFGRRNAGKSSVVNAVTGQELAVVSDTKGTTTDPVSKAMELLPLGPVLIIDTPGFDDEGQLGELRVRKTKQILNKTDIAVLVIDAVEGLKQCDEELLSIFKEKDIPYLLVYNKEDMLKEEQKDSLVEDNNNAVYVSALQKTHIQELKEKLAKQIKTENQTLQLVGDLVQPSDLIILVIPIDSAAPKGRLILPQQQVIRDILEAGGAAMCVKETELSKLLTDLGNRPSMVITDSQAFAQVSQVVPEEILLTSFSILMARYKGFLDEAVQGAAAIRQLKDGDRVLISEGCTHHRQCDDIGTVKIPRWLKNYTGKNLIIETSSGREFPEDLSPFSLIIHCGGCMLNGREMKYRMKCAKDQHIPFTNYGIAIAHMQGILERSIQVFPDLVKKIKFDL</sequence>
<dbReference type="Gene3D" id="3.40.50.300">
    <property type="entry name" value="P-loop containing nucleotide triphosphate hydrolases"/>
    <property type="match status" value="1"/>
</dbReference>
<dbReference type="RefSeq" id="WP_209293033.1">
    <property type="nucleotide sequence ID" value="NZ_JAFIQO010000086.1"/>
</dbReference>
<keyword evidence="2" id="KW-0342">GTP-binding</keyword>
<dbReference type="PANTHER" id="PTHR42714:SF6">
    <property type="entry name" value="TRANSLATION INITIATION FACTOR IF-2"/>
    <property type="match status" value="1"/>
</dbReference>
<gene>
    <name evidence="6" type="primary">hydF</name>
    <name evidence="6" type="ORF">JYQ75_02455</name>
</gene>
<dbReference type="Pfam" id="PF18133">
    <property type="entry name" value="HydF_tetramer"/>
    <property type="match status" value="1"/>
</dbReference>
<dbReference type="InterPro" id="IPR023873">
    <property type="entry name" value="FeFe-hyd_GTPase_HydF"/>
</dbReference>
<evidence type="ECO:0000256" key="2">
    <source>
        <dbReference type="ARBA" id="ARBA00023134"/>
    </source>
</evidence>
<dbReference type="InterPro" id="IPR041606">
    <property type="entry name" value="HydF_dimer"/>
</dbReference>
<evidence type="ECO:0000256" key="1">
    <source>
        <dbReference type="ARBA" id="ARBA00022741"/>
    </source>
</evidence>
<comment type="caution">
    <text evidence="6">The sequence shown here is derived from an EMBL/GenBank/DDBJ whole genome shotgun (WGS) entry which is preliminary data.</text>
</comment>
<dbReference type="CDD" id="cd00880">
    <property type="entry name" value="Era_like"/>
    <property type="match status" value="1"/>
</dbReference>
<dbReference type="SUPFAM" id="SSF52540">
    <property type="entry name" value="P-loop containing nucleoside triphosphate hydrolases"/>
    <property type="match status" value="1"/>
</dbReference>
<dbReference type="Gene3D" id="3.40.50.11410">
    <property type="match status" value="1"/>
</dbReference>
<evidence type="ECO:0000313" key="7">
    <source>
        <dbReference type="Proteomes" id="UP001315001"/>
    </source>
</evidence>
<dbReference type="PANTHER" id="PTHR42714">
    <property type="entry name" value="TRNA MODIFICATION GTPASE GTPBP3"/>
    <property type="match status" value="1"/>
</dbReference>
<evidence type="ECO:0000259" key="5">
    <source>
        <dbReference type="Pfam" id="PF18133"/>
    </source>
</evidence>
<dbReference type="EMBL" id="JAFIQO010000086">
    <property type="protein sequence ID" value="MBP0056271.1"/>
    <property type="molecule type" value="Genomic_DNA"/>
</dbReference>
<feature type="domain" description="Hydrogen maturase F dimerization" evidence="4">
    <location>
        <begin position="178"/>
        <end position="276"/>
    </location>
</feature>
<feature type="domain" description="G" evidence="3">
    <location>
        <begin position="14"/>
        <end position="128"/>
    </location>
</feature>
<evidence type="ECO:0000259" key="3">
    <source>
        <dbReference type="Pfam" id="PF01926"/>
    </source>
</evidence>
<protein>
    <submittedName>
        <fullName evidence="6">[FeFe] hydrogenase H-cluster maturation GTPase HydF</fullName>
    </submittedName>
</protein>
<name>A0ABS3ZG50_9FIRM</name>
<dbReference type="NCBIfam" id="TIGR03918">
    <property type="entry name" value="GTP_HydF"/>
    <property type="match status" value="1"/>
</dbReference>
<dbReference type="Pfam" id="PF01926">
    <property type="entry name" value="MMR_HSR1"/>
    <property type="match status" value="1"/>
</dbReference>
<keyword evidence="7" id="KW-1185">Reference proteome</keyword>
<reference evidence="6 7" key="1">
    <citation type="submission" date="2021-02" db="EMBL/GenBank/DDBJ databases">
        <title>Lactate utilizing bacteria of the human gut.</title>
        <authorList>
            <person name="Sheridan P.O."/>
        </authorList>
    </citation>
    <scope>NUCLEOTIDE SEQUENCE [LARGE SCALE GENOMIC DNA]</scope>
    <source>
        <strain evidence="6 7">HTF-83D</strain>
    </source>
</reference>
<dbReference type="InterPro" id="IPR005225">
    <property type="entry name" value="Small_GTP-bd"/>
</dbReference>
<organism evidence="6 7">
    <name type="scientific">Anaerobutyricum soehngenii</name>
    <dbReference type="NCBI Taxonomy" id="105843"/>
    <lineage>
        <taxon>Bacteria</taxon>
        <taxon>Bacillati</taxon>
        <taxon>Bacillota</taxon>
        <taxon>Clostridia</taxon>
        <taxon>Lachnospirales</taxon>
        <taxon>Lachnospiraceae</taxon>
        <taxon>Anaerobutyricum</taxon>
    </lineage>
</organism>
<dbReference type="NCBIfam" id="TIGR00231">
    <property type="entry name" value="small_GTP"/>
    <property type="match status" value="1"/>
</dbReference>
<dbReference type="Pfam" id="PF18128">
    <property type="entry name" value="HydF_dimer"/>
    <property type="match status" value="1"/>
</dbReference>
<dbReference type="InterPro" id="IPR027417">
    <property type="entry name" value="P-loop_NTPase"/>
</dbReference>
<proteinExistence type="predicted"/>